<proteinExistence type="predicted"/>
<feature type="region of interest" description="Disordered" evidence="1">
    <location>
        <begin position="1"/>
        <end position="129"/>
    </location>
</feature>
<evidence type="ECO:0000256" key="1">
    <source>
        <dbReference type="SAM" id="MobiDB-lite"/>
    </source>
</evidence>
<keyword evidence="3" id="KW-1185">Reference proteome</keyword>
<name>A0AAD7SZY0_9TELE</name>
<sequence length="129" mass="14170">MGEVPGDLTPLRLLSHRRAKPPSGVRTEFIGKPVQKSPRHDATHRYQPQVQHDPPIAPDTKRSPFTAPDRPATLPTQLLAPHAMPESSQSTQDALAPHATSPTHLGPAHLGLHSRLCSRSLSQRQQTQR</sequence>
<evidence type="ECO:0000313" key="3">
    <source>
        <dbReference type="Proteomes" id="UP001221898"/>
    </source>
</evidence>
<accession>A0AAD7SZY0</accession>
<gene>
    <name evidence="2" type="ORF">AAFF_G00163060</name>
</gene>
<reference evidence="2" key="1">
    <citation type="journal article" date="2023" name="Science">
        <title>Genome structures resolve the early diversification of teleost fishes.</title>
        <authorList>
            <person name="Parey E."/>
            <person name="Louis A."/>
            <person name="Montfort J."/>
            <person name="Bouchez O."/>
            <person name="Roques C."/>
            <person name="Iampietro C."/>
            <person name="Lluch J."/>
            <person name="Castinel A."/>
            <person name="Donnadieu C."/>
            <person name="Desvignes T."/>
            <person name="Floi Bucao C."/>
            <person name="Jouanno E."/>
            <person name="Wen M."/>
            <person name="Mejri S."/>
            <person name="Dirks R."/>
            <person name="Jansen H."/>
            <person name="Henkel C."/>
            <person name="Chen W.J."/>
            <person name="Zahm M."/>
            <person name="Cabau C."/>
            <person name="Klopp C."/>
            <person name="Thompson A.W."/>
            <person name="Robinson-Rechavi M."/>
            <person name="Braasch I."/>
            <person name="Lecointre G."/>
            <person name="Bobe J."/>
            <person name="Postlethwait J.H."/>
            <person name="Berthelot C."/>
            <person name="Roest Crollius H."/>
            <person name="Guiguen Y."/>
        </authorList>
    </citation>
    <scope>NUCLEOTIDE SEQUENCE</scope>
    <source>
        <strain evidence="2">NC1722</strain>
    </source>
</reference>
<organism evidence="2 3">
    <name type="scientific">Aldrovandia affinis</name>
    <dbReference type="NCBI Taxonomy" id="143900"/>
    <lineage>
        <taxon>Eukaryota</taxon>
        <taxon>Metazoa</taxon>
        <taxon>Chordata</taxon>
        <taxon>Craniata</taxon>
        <taxon>Vertebrata</taxon>
        <taxon>Euteleostomi</taxon>
        <taxon>Actinopterygii</taxon>
        <taxon>Neopterygii</taxon>
        <taxon>Teleostei</taxon>
        <taxon>Notacanthiformes</taxon>
        <taxon>Halosauridae</taxon>
        <taxon>Aldrovandia</taxon>
    </lineage>
</organism>
<dbReference type="Proteomes" id="UP001221898">
    <property type="component" value="Unassembled WGS sequence"/>
</dbReference>
<dbReference type="AlphaFoldDB" id="A0AAD7SZY0"/>
<protein>
    <submittedName>
        <fullName evidence="2">Uncharacterized protein</fullName>
    </submittedName>
</protein>
<comment type="caution">
    <text evidence="2">The sequence shown here is derived from an EMBL/GenBank/DDBJ whole genome shotgun (WGS) entry which is preliminary data.</text>
</comment>
<feature type="compositionally biased region" description="Low complexity" evidence="1">
    <location>
        <begin position="110"/>
        <end position="129"/>
    </location>
</feature>
<evidence type="ECO:0000313" key="2">
    <source>
        <dbReference type="EMBL" id="KAJ8411498.1"/>
    </source>
</evidence>
<dbReference type="EMBL" id="JAINUG010000022">
    <property type="protein sequence ID" value="KAJ8411498.1"/>
    <property type="molecule type" value="Genomic_DNA"/>
</dbReference>